<reference evidence="2 3" key="1">
    <citation type="submission" date="2019-05" db="EMBL/GenBank/DDBJ databases">
        <title>Draft genome sequence of Actinomadura sp. 14C53.</title>
        <authorList>
            <person name="Saricaoglu S."/>
            <person name="Isik K."/>
        </authorList>
    </citation>
    <scope>NUCLEOTIDE SEQUENCE [LARGE SCALE GENOMIC DNA]</scope>
    <source>
        <strain evidence="2 3">14C53</strain>
    </source>
</reference>
<dbReference type="AlphaFoldDB" id="A0A5C4IZJ7"/>
<sequence length="131" mass="13679">PTPTSSPAPTSAPSAPKPAPTSAPMLAPMSRSTSAPTSVPLAGERGRLDNIGGFGDLFWMVRYRPRVTGAAVAGACTGGNRRATAVRWRAHGAPAGPTRGSLLLPLRYSRCAITRNVQSCRHPSRLFTSAK</sequence>
<feature type="non-terminal residue" evidence="2">
    <location>
        <position position="1"/>
    </location>
</feature>
<evidence type="ECO:0000313" key="2">
    <source>
        <dbReference type="EMBL" id="TMQ89706.1"/>
    </source>
</evidence>
<organism evidence="2 3">
    <name type="scientific">Actinomadura soli</name>
    <dbReference type="NCBI Taxonomy" id="2508997"/>
    <lineage>
        <taxon>Bacteria</taxon>
        <taxon>Bacillati</taxon>
        <taxon>Actinomycetota</taxon>
        <taxon>Actinomycetes</taxon>
        <taxon>Streptosporangiales</taxon>
        <taxon>Thermomonosporaceae</taxon>
        <taxon>Actinomadura</taxon>
    </lineage>
</organism>
<evidence type="ECO:0000313" key="3">
    <source>
        <dbReference type="Proteomes" id="UP000309174"/>
    </source>
</evidence>
<accession>A0A5C4IZJ7</accession>
<dbReference type="Proteomes" id="UP000309174">
    <property type="component" value="Unassembled WGS sequence"/>
</dbReference>
<feature type="region of interest" description="Disordered" evidence="1">
    <location>
        <begin position="1"/>
        <end position="41"/>
    </location>
</feature>
<gene>
    <name evidence="2" type="ORF">ETD83_38775</name>
</gene>
<proteinExistence type="predicted"/>
<evidence type="ECO:0000256" key="1">
    <source>
        <dbReference type="SAM" id="MobiDB-lite"/>
    </source>
</evidence>
<keyword evidence="3" id="KW-1185">Reference proteome</keyword>
<name>A0A5C4IZJ7_9ACTN</name>
<dbReference type="EMBL" id="VCKW01000385">
    <property type="protein sequence ID" value="TMQ89706.1"/>
    <property type="molecule type" value="Genomic_DNA"/>
</dbReference>
<protein>
    <submittedName>
        <fullName evidence="2">Uncharacterized protein</fullName>
    </submittedName>
</protein>
<comment type="caution">
    <text evidence="2">The sequence shown here is derived from an EMBL/GenBank/DDBJ whole genome shotgun (WGS) entry which is preliminary data.</text>
</comment>